<proteinExistence type="predicted"/>
<reference evidence="1 2" key="1">
    <citation type="submission" date="2014-01" db="EMBL/GenBank/DDBJ databases">
        <title>Development of a Comparative Genomic Fingerprinting Assay for High Resolution Genotyping of Arcobacter butzleri.</title>
        <authorList>
            <person name="Webb A.L."/>
            <person name="Inglis G.D."/>
            <person name="Kruczkiewicz P."/>
            <person name="Selinger L.B."/>
            <person name="Taboada E.N."/>
        </authorList>
    </citation>
    <scope>NUCLEOTIDE SEQUENCE [LARGE SCALE GENOMIC DNA]</scope>
    <source>
        <strain evidence="1 2">L348</strain>
    </source>
</reference>
<comment type="caution">
    <text evidence="1">The sequence shown here is derived from an EMBL/GenBank/DDBJ whole genome shotgun (WGS) entry which is preliminary data.</text>
</comment>
<dbReference type="RefSeq" id="WP_046997400.1">
    <property type="nucleotide sequence ID" value="NZ_JAIQ01000170.1"/>
</dbReference>
<organism evidence="1 2">
    <name type="scientific">Aliarcobacter butzleri L348</name>
    <dbReference type="NCBI Taxonomy" id="1447256"/>
    <lineage>
        <taxon>Bacteria</taxon>
        <taxon>Pseudomonadati</taxon>
        <taxon>Campylobacterota</taxon>
        <taxon>Epsilonproteobacteria</taxon>
        <taxon>Campylobacterales</taxon>
        <taxon>Arcobacteraceae</taxon>
        <taxon>Aliarcobacter</taxon>
    </lineage>
</organism>
<dbReference type="Proteomes" id="UP000035514">
    <property type="component" value="Unassembled WGS sequence"/>
</dbReference>
<protein>
    <submittedName>
        <fullName evidence="1">Uncharacterized protein</fullName>
    </submittedName>
</protein>
<sequence length="89" mass="10267">MNNIKQIAQDYNINPKALKRYVKENGLKLKQATRLQVLEIVYINAPELFYCRADEDTGTVEYLNINLNIKLCYELKALREGKEFGGVSL</sequence>
<accession>A0A0G9JQ71</accession>
<dbReference type="PATRIC" id="fig|1447256.3.peg.2353"/>
<gene>
    <name evidence="1" type="ORF">AA20_12010</name>
</gene>
<dbReference type="EMBL" id="JAIQ01000170">
    <property type="protein sequence ID" value="KLD96421.1"/>
    <property type="molecule type" value="Genomic_DNA"/>
</dbReference>
<evidence type="ECO:0000313" key="2">
    <source>
        <dbReference type="Proteomes" id="UP000035514"/>
    </source>
</evidence>
<evidence type="ECO:0000313" key="1">
    <source>
        <dbReference type="EMBL" id="KLD96421.1"/>
    </source>
</evidence>
<dbReference type="AlphaFoldDB" id="A0A0G9JQ71"/>
<name>A0A0G9JQ71_9BACT</name>